<gene>
    <name evidence="7" type="ORF">SAMN05216297_108162</name>
</gene>
<dbReference type="SUPFAM" id="SSF88946">
    <property type="entry name" value="Sigma2 domain of RNA polymerase sigma factors"/>
    <property type="match status" value="1"/>
</dbReference>
<dbReference type="Gene3D" id="1.10.10.10">
    <property type="entry name" value="Winged helix-like DNA-binding domain superfamily/Winged helix DNA-binding domain"/>
    <property type="match status" value="1"/>
</dbReference>
<dbReference type="InterPro" id="IPR014284">
    <property type="entry name" value="RNA_pol_sigma-70_dom"/>
</dbReference>
<dbReference type="NCBIfam" id="TIGR02937">
    <property type="entry name" value="sigma70-ECF"/>
    <property type="match status" value="1"/>
</dbReference>
<keyword evidence="3" id="KW-0731">Sigma factor</keyword>
<evidence type="ECO:0000313" key="8">
    <source>
        <dbReference type="Proteomes" id="UP000199672"/>
    </source>
</evidence>
<dbReference type="STRING" id="739143.SAMN05216297_108162"/>
<dbReference type="PANTHER" id="PTHR43133">
    <property type="entry name" value="RNA POLYMERASE ECF-TYPE SIGMA FACTO"/>
    <property type="match status" value="1"/>
</dbReference>
<dbReference type="GO" id="GO:0006352">
    <property type="term" value="P:DNA-templated transcription initiation"/>
    <property type="evidence" value="ECO:0007669"/>
    <property type="project" value="InterPro"/>
</dbReference>
<dbReference type="EMBL" id="FOMH01000008">
    <property type="protein sequence ID" value="SFD48529.1"/>
    <property type="molecule type" value="Genomic_DNA"/>
</dbReference>
<keyword evidence="4" id="KW-0804">Transcription</keyword>
<name>A0A1I1SPX5_9FLAO</name>
<organism evidence="7 8">
    <name type="scientific">Flavobacterium phragmitis</name>
    <dbReference type="NCBI Taxonomy" id="739143"/>
    <lineage>
        <taxon>Bacteria</taxon>
        <taxon>Pseudomonadati</taxon>
        <taxon>Bacteroidota</taxon>
        <taxon>Flavobacteriia</taxon>
        <taxon>Flavobacteriales</taxon>
        <taxon>Flavobacteriaceae</taxon>
        <taxon>Flavobacterium</taxon>
    </lineage>
</organism>
<dbReference type="SUPFAM" id="SSF88659">
    <property type="entry name" value="Sigma3 and sigma4 domains of RNA polymerase sigma factors"/>
    <property type="match status" value="1"/>
</dbReference>
<dbReference type="RefSeq" id="WP_091495217.1">
    <property type="nucleotide sequence ID" value="NZ_FOMH01000008.1"/>
</dbReference>
<dbReference type="Pfam" id="PF04542">
    <property type="entry name" value="Sigma70_r2"/>
    <property type="match status" value="1"/>
</dbReference>
<dbReference type="Pfam" id="PF08281">
    <property type="entry name" value="Sigma70_r4_2"/>
    <property type="match status" value="1"/>
</dbReference>
<dbReference type="PANTHER" id="PTHR43133:SF46">
    <property type="entry name" value="RNA POLYMERASE SIGMA-70 FACTOR ECF SUBFAMILY"/>
    <property type="match status" value="1"/>
</dbReference>
<dbReference type="OrthoDB" id="9150024at2"/>
<evidence type="ECO:0000313" key="7">
    <source>
        <dbReference type="EMBL" id="SFD48529.1"/>
    </source>
</evidence>
<keyword evidence="8" id="KW-1185">Reference proteome</keyword>
<keyword evidence="2" id="KW-0805">Transcription regulation</keyword>
<reference evidence="8" key="1">
    <citation type="submission" date="2016-10" db="EMBL/GenBank/DDBJ databases">
        <authorList>
            <person name="Varghese N."/>
            <person name="Submissions S."/>
        </authorList>
    </citation>
    <scope>NUCLEOTIDE SEQUENCE [LARGE SCALE GENOMIC DNA]</scope>
    <source>
        <strain evidence="8">CGMCC 1.10370</strain>
    </source>
</reference>
<comment type="similarity">
    <text evidence="1">Belongs to the sigma-70 factor family. ECF subfamily.</text>
</comment>
<dbReference type="InterPro" id="IPR007627">
    <property type="entry name" value="RNA_pol_sigma70_r2"/>
</dbReference>
<dbReference type="CDD" id="cd06171">
    <property type="entry name" value="Sigma70_r4"/>
    <property type="match status" value="1"/>
</dbReference>
<feature type="domain" description="RNA polymerase sigma factor 70 region 4 type 2" evidence="6">
    <location>
        <begin position="127"/>
        <end position="177"/>
    </location>
</feature>
<dbReference type="GO" id="GO:0003677">
    <property type="term" value="F:DNA binding"/>
    <property type="evidence" value="ECO:0007669"/>
    <property type="project" value="InterPro"/>
</dbReference>
<dbReference type="InterPro" id="IPR013324">
    <property type="entry name" value="RNA_pol_sigma_r3/r4-like"/>
</dbReference>
<dbReference type="Proteomes" id="UP000199672">
    <property type="component" value="Unassembled WGS sequence"/>
</dbReference>
<accession>A0A1I1SPX5</accession>
<dbReference type="InterPro" id="IPR013249">
    <property type="entry name" value="RNA_pol_sigma70_r4_t2"/>
</dbReference>
<evidence type="ECO:0000256" key="4">
    <source>
        <dbReference type="ARBA" id="ARBA00023163"/>
    </source>
</evidence>
<evidence type="ECO:0000259" key="6">
    <source>
        <dbReference type="Pfam" id="PF08281"/>
    </source>
</evidence>
<evidence type="ECO:0000256" key="2">
    <source>
        <dbReference type="ARBA" id="ARBA00023015"/>
    </source>
</evidence>
<feature type="domain" description="RNA polymerase sigma-70 region 2" evidence="5">
    <location>
        <begin position="25"/>
        <end position="91"/>
    </location>
</feature>
<dbReference type="InterPro" id="IPR013325">
    <property type="entry name" value="RNA_pol_sigma_r2"/>
</dbReference>
<proteinExistence type="inferred from homology"/>
<evidence type="ECO:0000256" key="3">
    <source>
        <dbReference type="ARBA" id="ARBA00023082"/>
    </source>
</evidence>
<protein>
    <submittedName>
        <fullName evidence="7">RNA polymerase sigma factor, sigma-70 family</fullName>
    </submittedName>
</protein>
<dbReference type="Gene3D" id="1.10.1740.10">
    <property type="match status" value="1"/>
</dbReference>
<sequence>MENTTSDILLWQQIKKGDITAFEKLYDNYADVLLTFALQYTNETSIAKDAIHDVFLDIYKYRSGLAESVNVKSYLFKITQRNVLKKHKATQKTFSLSTDYDSVILKELSFEDTLIEEENHQALNSRLAFAMEELTDKQRKALFYRFNEDKPYEEIASILGISIESCRTLIYRCLKDLRKKL</sequence>
<dbReference type="InterPro" id="IPR039425">
    <property type="entry name" value="RNA_pol_sigma-70-like"/>
</dbReference>
<evidence type="ECO:0000259" key="5">
    <source>
        <dbReference type="Pfam" id="PF04542"/>
    </source>
</evidence>
<evidence type="ECO:0000256" key="1">
    <source>
        <dbReference type="ARBA" id="ARBA00010641"/>
    </source>
</evidence>
<dbReference type="InterPro" id="IPR036388">
    <property type="entry name" value="WH-like_DNA-bd_sf"/>
</dbReference>
<dbReference type="AlphaFoldDB" id="A0A1I1SPX5"/>
<dbReference type="GO" id="GO:0016987">
    <property type="term" value="F:sigma factor activity"/>
    <property type="evidence" value="ECO:0007669"/>
    <property type="project" value="UniProtKB-KW"/>
</dbReference>